<accession>A0AC61RXF4</accession>
<keyword evidence="2" id="KW-1185">Reference proteome</keyword>
<dbReference type="Proteomes" id="UP000304953">
    <property type="component" value="Unassembled WGS sequence"/>
</dbReference>
<evidence type="ECO:0000313" key="2">
    <source>
        <dbReference type="Proteomes" id="UP000304953"/>
    </source>
</evidence>
<sequence length="218" mass="22914">MAGHNGSVCLRAAGNRGGALFSAFLAAGHIKRARSIYTKAMVMWLIVAAAVTILGLACLDPLVAGLGGAGELQQGVTDYVKWVLVLAVSYMGECFYASMLRNDNAPRLAMAGTLLSCSLNIFLDVFFIYVLEWKMAGAAHATSLAVTSTVILGLLASLRPQSNLKICRQGGRIQDIVSIIKVGMSNFLTEIDGGIVTFAYNTVLIQIGGANATALIAV</sequence>
<proteinExistence type="predicted"/>
<protein>
    <submittedName>
        <fullName evidence="1">Uncharacterized protein</fullName>
    </submittedName>
</protein>
<gene>
    <name evidence="1" type="ORF">E5329_10810</name>
</gene>
<evidence type="ECO:0000313" key="1">
    <source>
        <dbReference type="EMBL" id="TGY96327.1"/>
    </source>
</evidence>
<organism evidence="1 2">
    <name type="scientific">Petralouisia muris</name>
    <dbReference type="NCBI Taxonomy" id="3032872"/>
    <lineage>
        <taxon>Bacteria</taxon>
        <taxon>Bacillati</taxon>
        <taxon>Bacillota</taxon>
        <taxon>Clostridia</taxon>
        <taxon>Lachnospirales</taxon>
        <taxon>Lachnospiraceae</taxon>
        <taxon>Petralouisia</taxon>
    </lineage>
</organism>
<dbReference type="EMBL" id="SRYA01000018">
    <property type="protein sequence ID" value="TGY96327.1"/>
    <property type="molecule type" value="Genomic_DNA"/>
</dbReference>
<reference evidence="1" key="1">
    <citation type="submission" date="2019-04" db="EMBL/GenBank/DDBJ databases">
        <title>Microbes associate with the intestines of laboratory mice.</title>
        <authorList>
            <person name="Navarre W."/>
            <person name="Wong E."/>
            <person name="Huang K."/>
            <person name="Tropini C."/>
            <person name="Ng K."/>
            <person name="Yu B."/>
        </authorList>
    </citation>
    <scope>NUCLEOTIDE SEQUENCE</scope>
    <source>
        <strain evidence="1">NM01_1-7b</strain>
    </source>
</reference>
<name>A0AC61RXF4_9FIRM</name>
<comment type="caution">
    <text evidence="1">The sequence shown here is derived from an EMBL/GenBank/DDBJ whole genome shotgun (WGS) entry which is preliminary data.</text>
</comment>